<keyword evidence="3" id="KW-1185">Reference proteome</keyword>
<dbReference type="EMBL" id="KN836373">
    <property type="protein sequence ID" value="KIK32151.1"/>
    <property type="molecule type" value="Genomic_DNA"/>
</dbReference>
<gene>
    <name evidence="2" type="ORF">CY34DRAFT_814416</name>
</gene>
<evidence type="ECO:0000313" key="2">
    <source>
        <dbReference type="EMBL" id="KIK32151.1"/>
    </source>
</evidence>
<reference evidence="3" key="2">
    <citation type="submission" date="2015-01" db="EMBL/GenBank/DDBJ databases">
        <title>Evolutionary Origins and Diversification of the Mycorrhizal Mutualists.</title>
        <authorList>
            <consortium name="DOE Joint Genome Institute"/>
            <consortium name="Mycorrhizal Genomics Consortium"/>
            <person name="Kohler A."/>
            <person name="Kuo A."/>
            <person name="Nagy L.G."/>
            <person name="Floudas D."/>
            <person name="Copeland A."/>
            <person name="Barry K.W."/>
            <person name="Cichocki N."/>
            <person name="Veneault-Fourrey C."/>
            <person name="LaButti K."/>
            <person name="Lindquist E.A."/>
            <person name="Lipzen A."/>
            <person name="Lundell T."/>
            <person name="Morin E."/>
            <person name="Murat C."/>
            <person name="Riley R."/>
            <person name="Ohm R."/>
            <person name="Sun H."/>
            <person name="Tunlid A."/>
            <person name="Henrissat B."/>
            <person name="Grigoriev I.V."/>
            <person name="Hibbett D.S."/>
            <person name="Martin F."/>
        </authorList>
    </citation>
    <scope>NUCLEOTIDE SEQUENCE [LARGE SCALE GENOMIC DNA]</scope>
    <source>
        <strain evidence="3">UH-Slu-Lm8-n1</strain>
    </source>
</reference>
<accession>A0A0C9ZS80</accession>
<proteinExistence type="predicted"/>
<evidence type="ECO:0000256" key="1">
    <source>
        <dbReference type="SAM" id="SignalP"/>
    </source>
</evidence>
<keyword evidence="1" id="KW-0732">Signal</keyword>
<organism evidence="2 3">
    <name type="scientific">Suillus luteus UH-Slu-Lm8-n1</name>
    <dbReference type="NCBI Taxonomy" id="930992"/>
    <lineage>
        <taxon>Eukaryota</taxon>
        <taxon>Fungi</taxon>
        <taxon>Dikarya</taxon>
        <taxon>Basidiomycota</taxon>
        <taxon>Agaricomycotina</taxon>
        <taxon>Agaricomycetes</taxon>
        <taxon>Agaricomycetidae</taxon>
        <taxon>Boletales</taxon>
        <taxon>Suillineae</taxon>
        <taxon>Suillaceae</taxon>
        <taxon>Suillus</taxon>
    </lineage>
</organism>
<dbReference type="HOGENOM" id="CLU_2980624_0_0_1"/>
<dbReference type="AlphaFoldDB" id="A0A0C9ZS80"/>
<feature type="chain" id="PRO_5002206587" evidence="1">
    <location>
        <begin position="19"/>
        <end position="58"/>
    </location>
</feature>
<evidence type="ECO:0000313" key="3">
    <source>
        <dbReference type="Proteomes" id="UP000054485"/>
    </source>
</evidence>
<protein>
    <submittedName>
        <fullName evidence="2">Uncharacterized protein</fullName>
    </submittedName>
</protein>
<feature type="signal peptide" evidence="1">
    <location>
        <begin position="1"/>
        <end position="18"/>
    </location>
</feature>
<dbReference type="Proteomes" id="UP000054485">
    <property type="component" value="Unassembled WGS sequence"/>
</dbReference>
<name>A0A0C9ZS80_9AGAM</name>
<reference evidence="2 3" key="1">
    <citation type="submission" date="2014-04" db="EMBL/GenBank/DDBJ databases">
        <authorList>
            <consortium name="DOE Joint Genome Institute"/>
            <person name="Kuo A."/>
            <person name="Ruytinx J."/>
            <person name="Rineau F."/>
            <person name="Colpaert J."/>
            <person name="Kohler A."/>
            <person name="Nagy L.G."/>
            <person name="Floudas D."/>
            <person name="Copeland A."/>
            <person name="Barry K.W."/>
            <person name="Cichocki N."/>
            <person name="Veneault-Fourrey C."/>
            <person name="LaButti K."/>
            <person name="Lindquist E.A."/>
            <person name="Lipzen A."/>
            <person name="Lundell T."/>
            <person name="Morin E."/>
            <person name="Murat C."/>
            <person name="Sun H."/>
            <person name="Tunlid A."/>
            <person name="Henrissat B."/>
            <person name="Grigoriev I.V."/>
            <person name="Hibbett D.S."/>
            <person name="Martin F."/>
            <person name="Nordberg H.P."/>
            <person name="Cantor M.N."/>
            <person name="Hua S.X."/>
        </authorList>
    </citation>
    <scope>NUCLEOTIDE SEQUENCE [LARGE SCALE GENOMIC DNA]</scope>
    <source>
        <strain evidence="2 3">UH-Slu-Lm8-n1</strain>
    </source>
</reference>
<dbReference type="InParanoid" id="A0A0C9ZS80"/>
<sequence length="58" mass="6445">MSASANILVVLLVCLVSSIAPRKRQALAKEVSLSDWDAILRRHRSFASDTDEISNAYR</sequence>